<dbReference type="Gene3D" id="3.40.50.1980">
    <property type="entry name" value="Nitrogenase molybdenum iron protein domain"/>
    <property type="match status" value="2"/>
</dbReference>
<dbReference type="AlphaFoldDB" id="A0A4R2RPV7"/>
<dbReference type="PROSITE" id="PS51257">
    <property type="entry name" value="PROKAR_LIPOPROTEIN"/>
    <property type="match status" value="1"/>
</dbReference>
<accession>A0A4R2RPV7</accession>
<dbReference type="GO" id="GO:0071281">
    <property type="term" value="P:cellular response to iron ion"/>
    <property type="evidence" value="ECO:0007669"/>
    <property type="project" value="TreeGrafter"/>
</dbReference>
<dbReference type="Proteomes" id="UP000294746">
    <property type="component" value="Unassembled WGS sequence"/>
</dbReference>
<dbReference type="PROSITE" id="PS50983">
    <property type="entry name" value="FE_B12_PBP"/>
    <property type="match status" value="1"/>
</dbReference>
<proteinExistence type="inferred from homology"/>
<dbReference type="InterPro" id="IPR002491">
    <property type="entry name" value="ABC_transptr_periplasmic_BD"/>
</dbReference>
<sequence length="310" mass="33587">MKGFSVRKWMLVCLSLFLVFSVVVGCQPGDKPPVSTPVTPSKVKYPITVKDLAGNTVEFKKPAERIVSLIPSNTEIAYAIGLGDKMVGGTTNDDFPAEAKKLEKVGDFTINVEKVVALKPDLVLASTMNKEVEKLKSLGIPTLVLDGKSIKEVFESITIVGMATNKAHEADNLVGTMTKEKLAIYQKVTPVAKKNPKKVWFEIDPTPMTAGGDTILNEMLEVAGGINVAKELKGWPQVGAEKVAAWNPDVIFSTYGSTSQIEARPAWASVGAVKQKQVFTLDPNTTNRPGPRIIEGIKEMATKLYPEAMK</sequence>
<dbReference type="EMBL" id="SLXV01000040">
    <property type="protein sequence ID" value="TCP64417.1"/>
    <property type="molecule type" value="Genomic_DNA"/>
</dbReference>
<dbReference type="Pfam" id="PF01497">
    <property type="entry name" value="Peripla_BP_2"/>
    <property type="match status" value="1"/>
</dbReference>
<protein>
    <submittedName>
        <fullName evidence="5">Iron complex transport system substrate-binding protein</fullName>
    </submittedName>
</protein>
<keyword evidence="6" id="KW-1185">Reference proteome</keyword>
<evidence type="ECO:0000256" key="3">
    <source>
        <dbReference type="SAM" id="SignalP"/>
    </source>
</evidence>
<dbReference type="CDD" id="cd01144">
    <property type="entry name" value="BtuF"/>
    <property type="match status" value="1"/>
</dbReference>
<comment type="similarity">
    <text evidence="1">Belongs to the bacterial solute-binding protein 8 family.</text>
</comment>
<dbReference type="SUPFAM" id="SSF53807">
    <property type="entry name" value="Helical backbone' metal receptor"/>
    <property type="match status" value="1"/>
</dbReference>
<evidence type="ECO:0000313" key="6">
    <source>
        <dbReference type="Proteomes" id="UP000294746"/>
    </source>
</evidence>
<evidence type="ECO:0000313" key="5">
    <source>
        <dbReference type="EMBL" id="TCP64417.1"/>
    </source>
</evidence>
<feature type="signal peptide" evidence="3">
    <location>
        <begin position="1"/>
        <end position="25"/>
    </location>
</feature>
<evidence type="ECO:0000256" key="2">
    <source>
        <dbReference type="ARBA" id="ARBA00022729"/>
    </source>
</evidence>
<feature type="chain" id="PRO_5020670513" evidence="3">
    <location>
        <begin position="26"/>
        <end position="310"/>
    </location>
</feature>
<comment type="caution">
    <text evidence="5">The sequence shown here is derived from an EMBL/GenBank/DDBJ whole genome shotgun (WGS) entry which is preliminary data.</text>
</comment>
<evidence type="ECO:0000259" key="4">
    <source>
        <dbReference type="PROSITE" id="PS50983"/>
    </source>
</evidence>
<keyword evidence="2 3" id="KW-0732">Signal</keyword>
<organism evidence="5 6">
    <name type="scientific">Baia soyae</name>
    <dbReference type="NCBI Taxonomy" id="1544746"/>
    <lineage>
        <taxon>Bacteria</taxon>
        <taxon>Bacillati</taxon>
        <taxon>Bacillota</taxon>
        <taxon>Bacilli</taxon>
        <taxon>Bacillales</taxon>
        <taxon>Thermoactinomycetaceae</taxon>
        <taxon>Baia</taxon>
    </lineage>
</organism>
<evidence type="ECO:0000256" key="1">
    <source>
        <dbReference type="ARBA" id="ARBA00008814"/>
    </source>
</evidence>
<dbReference type="InterPro" id="IPR050902">
    <property type="entry name" value="ABC_Transporter_SBP"/>
</dbReference>
<dbReference type="PANTHER" id="PTHR30535">
    <property type="entry name" value="VITAMIN B12-BINDING PROTEIN"/>
    <property type="match status" value="1"/>
</dbReference>
<dbReference type="PANTHER" id="PTHR30535:SF34">
    <property type="entry name" value="MOLYBDATE-BINDING PROTEIN MOLA"/>
    <property type="match status" value="1"/>
</dbReference>
<gene>
    <name evidence="5" type="ORF">EDD57_1409</name>
</gene>
<feature type="domain" description="Fe/B12 periplasmic-binding" evidence="4">
    <location>
        <begin position="65"/>
        <end position="308"/>
    </location>
</feature>
<dbReference type="RefSeq" id="WP_131849580.1">
    <property type="nucleotide sequence ID" value="NZ_SLXV01000040.1"/>
</dbReference>
<dbReference type="OrthoDB" id="9816357at2"/>
<dbReference type="InterPro" id="IPR054828">
    <property type="entry name" value="Vit_B12_bind_prot"/>
</dbReference>
<dbReference type="NCBIfam" id="NF038402">
    <property type="entry name" value="TroA_like"/>
    <property type="match status" value="1"/>
</dbReference>
<name>A0A4R2RPV7_9BACL</name>
<reference evidence="5 6" key="1">
    <citation type="submission" date="2019-03" db="EMBL/GenBank/DDBJ databases">
        <title>Genomic Encyclopedia of Type Strains, Phase IV (KMG-IV): sequencing the most valuable type-strain genomes for metagenomic binning, comparative biology and taxonomic classification.</title>
        <authorList>
            <person name="Goeker M."/>
        </authorList>
    </citation>
    <scope>NUCLEOTIDE SEQUENCE [LARGE SCALE GENOMIC DNA]</scope>
    <source>
        <strain evidence="5 6">DSM 46831</strain>
    </source>
</reference>